<evidence type="ECO:0000313" key="3">
    <source>
        <dbReference type="Proteomes" id="UP001174936"/>
    </source>
</evidence>
<gene>
    <name evidence="2" type="ORF">B0T16DRAFT_103945</name>
</gene>
<protein>
    <submittedName>
        <fullName evidence="2">ThiJ/PfpI family protein</fullName>
    </submittedName>
</protein>
<comment type="caution">
    <text evidence="2">The sequence shown here is derived from an EMBL/GenBank/DDBJ whole genome shotgun (WGS) entry which is preliminary data.</text>
</comment>
<dbReference type="Pfam" id="PF01965">
    <property type="entry name" value="DJ-1_PfpI"/>
    <property type="match status" value="1"/>
</dbReference>
<evidence type="ECO:0000313" key="2">
    <source>
        <dbReference type="EMBL" id="KAK0652635.1"/>
    </source>
</evidence>
<reference evidence="2" key="1">
    <citation type="submission" date="2023-06" db="EMBL/GenBank/DDBJ databases">
        <title>Genome-scale phylogeny and comparative genomics of the fungal order Sordariales.</title>
        <authorList>
            <consortium name="Lawrence Berkeley National Laboratory"/>
            <person name="Hensen N."/>
            <person name="Bonometti L."/>
            <person name="Westerberg I."/>
            <person name="Brannstrom I.O."/>
            <person name="Guillou S."/>
            <person name="Cros-Aarteil S."/>
            <person name="Calhoun S."/>
            <person name="Haridas S."/>
            <person name="Kuo A."/>
            <person name="Mondo S."/>
            <person name="Pangilinan J."/>
            <person name="Riley R."/>
            <person name="Labutti K."/>
            <person name="Andreopoulos B."/>
            <person name="Lipzen A."/>
            <person name="Chen C."/>
            <person name="Yanf M."/>
            <person name="Daum C."/>
            <person name="Ng V."/>
            <person name="Clum A."/>
            <person name="Steindorff A."/>
            <person name="Ohm R."/>
            <person name="Martin F."/>
            <person name="Silar P."/>
            <person name="Natvig D."/>
            <person name="Lalanne C."/>
            <person name="Gautier V."/>
            <person name="Ament-Velasquez S.L."/>
            <person name="Kruys A."/>
            <person name="Hutchinson M.I."/>
            <person name="Powell A.J."/>
            <person name="Barry K."/>
            <person name="Miller A.N."/>
            <person name="Grigoriev I.V."/>
            <person name="Debuchy R."/>
            <person name="Gladieux P."/>
            <person name="Thoren M.H."/>
            <person name="Johannesson H."/>
        </authorList>
    </citation>
    <scope>NUCLEOTIDE SEQUENCE</scope>
    <source>
        <strain evidence="2">SMH2532-1</strain>
    </source>
</reference>
<sequence length="235" mass="24932">MAPQQILLILFPGFNTLDMNGPYEILQKANDGTAFTITVASETPITVSQEGVSVQRDLTLDNDLIAKLHLYDILVVPGGTGDPVAIQAAKVDGPFMRLIAAYAKLGSPSAAGRKTLLSICTGAIFLGTMGVFNDLMCTTHWLSYEDLKKRVQAAAAGTCHKPGTVVAARFVDTGVNAEGVHVISSGGVSCGMDASLYVIKVKCGEPAAKRVAELIDYSWRQTEGFVVLDQVPKDS</sequence>
<dbReference type="PANTHER" id="PTHR43130">
    <property type="entry name" value="ARAC-FAMILY TRANSCRIPTIONAL REGULATOR"/>
    <property type="match status" value="1"/>
</dbReference>
<name>A0AA39YKF4_9PEZI</name>
<dbReference type="AlphaFoldDB" id="A0AA39YKF4"/>
<keyword evidence="3" id="KW-1185">Reference proteome</keyword>
<proteinExistence type="predicted"/>
<dbReference type="PANTHER" id="PTHR43130:SF3">
    <property type="entry name" value="HTH-TYPE TRANSCRIPTIONAL REGULATOR RV1931C"/>
    <property type="match status" value="1"/>
</dbReference>
<dbReference type="SUPFAM" id="SSF52317">
    <property type="entry name" value="Class I glutamine amidotransferase-like"/>
    <property type="match status" value="1"/>
</dbReference>
<dbReference type="InterPro" id="IPR002818">
    <property type="entry name" value="DJ-1/PfpI"/>
</dbReference>
<dbReference type="InterPro" id="IPR052158">
    <property type="entry name" value="INH-QAR"/>
</dbReference>
<accession>A0AA39YKF4</accession>
<feature type="domain" description="DJ-1/PfpI" evidence="1">
    <location>
        <begin position="5"/>
        <end position="174"/>
    </location>
</feature>
<dbReference type="EMBL" id="JAULSV010000002">
    <property type="protein sequence ID" value="KAK0652635.1"/>
    <property type="molecule type" value="Genomic_DNA"/>
</dbReference>
<dbReference type="InterPro" id="IPR029062">
    <property type="entry name" value="Class_I_gatase-like"/>
</dbReference>
<dbReference type="Gene3D" id="3.40.50.880">
    <property type="match status" value="1"/>
</dbReference>
<organism evidence="2 3">
    <name type="scientific">Cercophora newfieldiana</name>
    <dbReference type="NCBI Taxonomy" id="92897"/>
    <lineage>
        <taxon>Eukaryota</taxon>
        <taxon>Fungi</taxon>
        <taxon>Dikarya</taxon>
        <taxon>Ascomycota</taxon>
        <taxon>Pezizomycotina</taxon>
        <taxon>Sordariomycetes</taxon>
        <taxon>Sordariomycetidae</taxon>
        <taxon>Sordariales</taxon>
        <taxon>Lasiosphaeriaceae</taxon>
        <taxon>Cercophora</taxon>
    </lineage>
</organism>
<evidence type="ECO:0000259" key="1">
    <source>
        <dbReference type="Pfam" id="PF01965"/>
    </source>
</evidence>
<dbReference type="Proteomes" id="UP001174936">
    <property type="component" value="Unassembled WGS sequence"/>
</dbReference>